<dbReference type="Gene3D" id="3.50.30.30">
    <property type="match status" value="1"/>
</dbReference>
<feature type="chain" id="PRO_5018793761" description="PA domain-containing protein" evidence="1">
    <location>
        <begin position="28"/>
        <end position="164"/>
    </location>
</feature>
<comment type="caution">
    <text evidence="3">The sequence shown here is derived from an EMBL/GenBank/DDBJ whole genome shotgun (WGS) entry which is preliminary data.</text>
</comment>
<feature type="signal peptide" evidence="1">
    <location>
        <begin position="1"/>
        <end position="27"/>
    </location>
</feature>
<dbReference type="InterPro" id="IPR003137">
    <property type="entry name" value="PA_domain"/>
</dbReference>
<keyword evidence="1" id="KW-0732">Signal</keyword>
<dbReference type="OrthoDB" id="244152at2759"/>
<evidence type="ECO:0000313" key="4">
    <source>
        <dbReference type="Proteomes" id="UP000284403"/>
    </source>
</evidence>
<reference evidence="3 4" key="1">
    <citation type="journal article" date="2018" name="BMC Genomics">
        <title>Genomic comparison of Trypanosoma conorhini and Trypanosoma rangeli to Trypanosoma cruzi strains of high and low virulence.</title>
        <authorList>
            <person name="Bradwell K.R."/>
            <person name="Koparde V.N."/>
            <person name="Matveyev A.V."/>
            <person name="Serrano M.G."/>
            <person name="Alves J.M."/>
            <person name="Parikh H."/>
            <person name="Huang B."/>
            <person name="Lee V."/>
            <person name="Espinosa-Alvarez O."/>
            <person name="Ortiz P.A."/>
            <person name="Costa-Martins A.G."/>
            <person name="Teixeira M.M."/>
            <person name="Buck G.A."/>
        </authorList>
    </citation>
    <scope>NUCLEOTIDE SEQUENCE [LARGE SCALE GENOMIC DNA]</scope>
    <source>
        <strain evidence="3 4">025E</strain>
    </source>
</reference>
<dbReference type="Proteomes" id="UP000284403">
    <property type="component" value="Unassembled WGS sequence"/>
</dbReference>
<accession>A0A3R7L7P1</accession>
<dbReference type="AlphaFoldDB" id="A0A3R7L7P1"/>
<protein>
    <recommendedName>
        <fullName evidence="2">PA domain-containing protein</fullName>
    </recommendedName>
</protein>
<dbReference type="Pfam" id="PF02225">
    <property type="entry name" value="PA"/>
    <property type="match status" value="1"/>
</dbReference>
<name>A0A3R7L7P1_9TRYP</name>
<sequence>MACSTRSRWLRLLALTLLLAVAGSAAGVRVNRPAFLTHLEHVGRKLSVGPPRWSGREYSGEILLVRGAELCPNTTSSGNWNGAIVLALDNKCDTVDQAVVAQGKGALGLLLASSNSSLRAGGDVRIPVEVLPSKEYNAIVATVNEGIPVHVSIGRSLNVLRFAV</sequence>
<dbReference type="RefSeq" id="XP_029226002.1">
    <property type="nucleotide sequence ID" value="XM_029373910.1"/>
</dbReference>
<dbReference type="GeneID" id="40320654"/>
<proteinExistence type="predicted"/>
<organism evidence="3 4">
    <name type="scientific">Trypanosoma conorhini</name>
    <dbReference type="NCBI Taxonomy" id="83891"/>
    <lineage>
        <taxon>Eukaryota</taxon>
        <taxon>Discoba</taxon>
        <taxon>Euglenozoa</taxon>
        <taxon>Kinetoplastea</taxon>
        <taxon>Metakinetoplastina</taxon>
        <taxon>Trypanosomatida</taxon>
        <taxon>Trypanosomatidae</taxon>
        <taxon>Trypanosoma</taxon>
    </lineage>
</organism>
<gene>
    <name evidence="3" type="ORF">Tco025E_07043</name>
</gene>
<evidence type="ECO:0000313" key="3">
    <source>
        <dbReference type="EMBL" id="RNF09273.1"/>
    </source>
</evidence>
<evidence type="ECO:0000256" key="1">
    <source>
        <dbReference type="SAM" id="SignalP"/>
    </source>
</evidence>
<feature type="domain" description="PA" evidence="2">
    <location>
        <begin position="65"/>
        <end position="128"/>
    </location>
</feature>
<evidence type="ECO:0000259" key="2">
    <source>
        <dbReference type="Pfam" id="PF02225"/>
    </source>
</evidence>
<dbReference type="EMBL" id="MKKU01000514">
    <property type="protein sequence ID" value="RNF09273.1"/>
    <property type="molecule type" value="Genomic_DNA"/>
</dbReference>
<keyword evidence="4" id="KW-1185">Reference proteome</keyword>